<comment type="caution">
    <text evidence="1">The sequence shown here is derived from an EMBL/GenBank/DDBJ whole genome shotgun (WGS) entry which is preliminary data.</text>
</comment>
<dbReference type="AlphaFoldDB" id="A0A9P7FK46"/>
<accession>A0A9P7FK46</accession>
<dbReference type="PANTHER" id="PTHR23274">
    <property type="entry name" value="DNA HELICASE-RELATED"/>
    <property type="match status" value="1"/>
</dbReference>
<evidence type="ECO:0000313" key="2">
    <source>
        <dbReference type="Proteomes" id="UP000823399"/>
    </source>
</evidence>
<dbReference type="OrthoDB" id="3353471at2759"/>
<dbReference type="PANTHER" id="PTHR23274:SF51">
    <property type="entry name" value="OS03G0423850 PROTEIN"/>
    <property type="match status" value="1"/>
</dbReference>
<dbReference type="GO" id="GO:0006260">
    <property type="term" value="P:DNA replication"/>
    <property type="evidence" value="ECO:0007669"/>
    <property type="project" value="TreeGrafter"/>
</dbReference>
<reference evidence="1" key="1">
    <citation type="journal article" date="2020" name="New Phytol.">
        <title>Comparative genomics reveals dynamic genome evolution in host specialist ectomycorrhizal fungi.</title>
        <authorList>
            <person name="Lofgren L.A."/>
            <person name="Nguyen N.H."/>
            <person name="Vilgalys R."/>
            <person name="Ruytinx J."/>
            <person name="Liao H.L."/>
            <person name="Branco S."/>
            <person name="Kuo A."/>
            <person name="LaButti K."/>
            <person name="Lipzen A."/>
            <person name="Andreopoulos W."/>
            <person name="Pangilinan J."/>
            <person name="Riley R."/>
            <person name="Hundley H."/>
            <person name="Na H."/>
            <person name="Barry K."/>
            <person name="Grigoriev I.V."/>
            <person name="Stajich J.E."/>
            <person name="Kennedy P.G."/>
        </authorList>
    </citation>
    <scope>NUCLEOTIDE SEQUENCE</scope>
    <source>
        <strain evidence="1">FC423</strain>
    </source>
</reference>
<dbReference type="GO" id="GO:0005657">
    <property type="term" value="C:replication fork"/>
    <property type="evidence" value="ECO:0007669"/>
    <property type="project" value="TreeGrafter"/>
</dbReference>
<gene>
    <name evidence="1" type="ORF">F5147DRAFT_664986</name>
</gene>
<name>A0A9P7FK46_9AGAM</name>
<organism evidence="1 2">
    <name type="scientific">Suillus discolor</name>
    <dbReference type="NCBI Taxonomy" id="1912936"/>
    <lineage>
        <taxon>Eukaryota</taxon>
        <taxon>Fungi</taxon>
        <taxon>Dikarya</taxon>
        <taxon>Basidiomycota</taxon>
        <taxon>Agaricomycotina</taxon>
        <taxon>Agaricomycetes</taxon>
        <taxon>Agaricomycetidae</taxon>
        <taxon>Boletales</taxon>
        <taxon>Suillineae</taxon>
        <taxon>Suillaceae</taxon>
        <taxon>Suillus</taxon>
    </lineage>
</organism>
<evidence type="ECO:0000313" key="1">
    <source>
        <dbReference type="EMBL" id="KAG2119637.1"/>
    </source>
</evidence>
<dbReference type="InterPro" id="IPR027417">
    <property type="entry name" value="P-loop_NTPase"/>
</dbReference>
<protein>
    <submittedName>
        <fullName evidence="1">Uncharacterized protein</fullName>
    </submittedName>
</protein>
<dbReference type="EMBL" id="JABBWM010000002">
    <property type="protein sequence ID" value="KAG2119637.1"/>
    <property type="molecule type" value="Genomic_DNA"/>
</dbReference>
<keyword evidence="2" id="KW-1185">Reference proteome</keyword>
<proteinExistence type="predicted"/>
<dbReference type="RefSeq" id="XP_041299463.1">
    <property type="nucleotide sequence ID" value="XM_041435058.1"/>
</dbReference>
<sequence>MVPLVFKTEAAIRLIKRTFGDTPDLLPLQKFVSSDPTFIDHIGEDSSGSRQTLALITATTDFDDTIDFLFPLDVLDEFNDRILDKLPGDFRKYCKKTLTMDSIHEANRLLFQFRQPQRSRAHSVQCTRKHSRLSRDVTHPRVPHRLDLKPNCICAIQRNLSVKKVLVRNGRVRMIALHRRIIEVQFLNTFESHCISRITFSFHPNCSSWTVNLRQFPLRPAYATTFSGCKGLTLARTVLDLRKDPFAHGQLYTALSRVRSSEREETRCVYLRRRTKDKTANIVFSDLLL</sequence>
<dbReference type="GeneID" id="64697317"/>
<dbReference type="Proteomes" id="UP000823399">
    <property type="component" value="Unassembled WGS sequence"/>
</dbReference>
<dbReference type="SUPFAM" id="SSF52540">
    <property type="entry name" value="P-loop containing nucleoside triphosphate hydrolases"/>
    <property type="match status" value="1"/>
</dbReference>